<reference evidence="1" key="1">
    <citation type="journal article" date="2021" name="IMA Fungus">
        <title>Genomic characterization of three marine fungi, including Emericellopsis atlantica sp. nov. with signatures of a generalist lifestyle and marine biomass degradation.</title>
        <authorList>
            <person name="Hagestad O.C."/>
            <person name="Hou L."/>
            <person name="Andersen J.H."/>
            <person name="Hansen E.H."/>
            <person name="Altermark B."/>
            <person name="Li C."/>
            <person name="Kuhnert E."/>
            <person name="Cox R.J."/>
            <person name="Crous P.W."/>
            <person name="Spatafora J.W."/>
            <person name="Lail K."/>
            <person name="Amirebrahimi M."/>
            <person name="Lipzen A."/>
            <person name="Pangilinan J."/>
            <person name="Andreopoulos W."/>
            <person name="Hayes R.D."/>
            <person name="Ng V."/>
            <person name="Grigoriev I.V."/>
            <person name="Jackson S.A."/>
            <person name="Sutton T.D.S."/>
            <person name="Dobson A.D.W."/>
            <person name="Rama T."/>
        </authorList>
    </citation>
    <scope>NUCLEOTIDE SEQUENCE</scope>
    <source>
        <strain evidence="1">TRa018bII</strain>
    </source>
</reference>
<keyword evidence="2" id="KW-1185">Reference proteome</keyword>
<name>A0A9P7YRR2_9HELO</name>
<dbReference type="Proteomes" id="UP000824998">
    <property type="component" value="Unassembled WGS sequence"/>
</dbReference>
<sequence>MLMRVAKVRLDRLERRWSMLNFSEAADLLQGSGKTILNEEYRTVGSKTSFGKSSMNTKLHFPFSWKNETPVWWLRQGIRDLGREQVLLLEVQMHDLQMDECAKLSSTTQLGLSRHNKFLKNVVIEGNNQPSPILLSWSTLLVEVLEENECKDEVKRRALGLLESHHERFRDISSFARLTNDTEVVKNLRLVVEHMLQERDSFQLEK</sequence>
<dbReference type="AlphaFoldDB" id="A0A9P7YRR2"/>
<evidence type="ECO:0000313" key="2">
    <source>
        <dbReference type="Proteomes" id="UP000824998"/>
    </source>
</evidence>
<organism evidence="1 2">
    <name type="scientific">Amylocarpus encephaloides</name>
    <dbReference type="NCBI Taxonomy" id="45428"/>
    <lineage>
        <taxon>Eukaryota</taxon>
        <taxon>Fungi</taxon>
        <taxon>Dikarya</taxon>
        <taxon>Ascomycota</taxon>
        <taxon>Pezizomycotina</taxon>
        <taxon>Leotiomycetes</taxon>
        <taxon>Helotiales</taxon>
        <taxon>Helotiales incertae sedis</taxon>
        <taxon>Amylocarpus</taxon>
    </lineage>
</organism>
<protein>
    <submittedName>
        <fullName evidence="1">Uncharacterized protein</fullName>
    </submittedName>
</protein>
<accession>A0A9P7YRR2</accession>
<proteinExistence type="predicted"/>
<gene>
    <name evidence="1" type="ORF">BJ875DRAFT_437455</name>
</gene>
<comment type="caution">
    <text evidence="1">The sequence shown here is derived from an EMBL/GenBank/DDBJ whole genome shotgun (WGS) entry which is preliminary data.</text>
</comment>
<dbReference type="EMBL" id="MU251369">
    <property type="protein sequence ID" value="KAG9238521.1"/>
    <property type="molecule type" value="Genomic_DNA"/>
</dbReference>
<evidence type="ECO:0000313" key="1">
    <source>
        <dbReference type="EMBL" id="KAG9238521.1"/>
    </source>
</evidence>